<dbReference type="AlphaFoldDB" id="A0A2V2YEW9"/>
<dbReference type="RefSeq" id="WP_219993716.1">
    <property type="nucleotide sequence ID" value="NZ_CP054610.1"/>
</dbReference>
<evidence type="ECO:0000313" key="3">
    <source>
        <dbReference type="Proteomes" id="UP000246635"/>
    </source>
</evidence>
<organism evidence="2 3">
    <name type="scientific">Paenibacillus cellulosilyticus</name>
    <dbReference type="NCBI Taxonomy" id="375489"/>
    <lineage>
        <taxon>Bacteria</taxon>
        <taxon>Bacillati</taxon>
        <taxon>Bacillota</taxon>
        <taxon>Bacilli</taxon>
        <taxon>Bacillales</taxon>
        <taxon>Paenibacillaceae</taxon>
        <taxon>Paenibacillus</taxon>
    </lineage>
</organism>
<evidence type="ECO:0000259" key="1">
    <source>
        <dbReference type="PROSITE" id="PS51750"/>
    </source>
</evidence>
<dbReference type="Pfam" id="PF02498">
    <property type="entry name" value="Bro-N"/>
    <property type="match status" value="1"/>
</dbReference>
<name>A0A2V2YEW9_9BACL</name>
<dbReference type="EMBL" id="QGTQ01000044">
    <property type="protein sequence ID" value="PWV90264.1"/>
    <property type="molecule type" value="Genomic_DNA"/>
</dbReference>
<sequence length="272" mass="30949">MNSLTLVKSDNFGSIQCDFYGDDNEIWMTREQIGRALDYTVPLTAITKIHTRNKERLDMFSVTTKLVGTDGKLYDTYIYNAKGIYEICRWSRQPKANAFFDWVYEVLENLRKGKTVLVQNVPPQPMEPTVTEIERAKVLIDVADKFKRHLPNKSVQIIVEEAVGLLGVKIPASIEDDIISPPKQPATSTRKLSSITTERRSIGGYSLDDIGHMIGKDSKFVNTLATKYGLYALKFGSYSKAGIHRDPHKRPFYFNEKGKEVLMALFQQEQSK</sequence>
<proteinExistence type="predicted"/>
<evidence type="ECO:0000313" key="2">
    <source>
        <dbReference type="EMBL" id="PWV90264.1"/>
    </source>
</evidence>
<comment type="caution">
    <text evidence="2">The sequence shown here is derived from an EMBL/GenBank/DDBJ whole genome shotgun (WGS) entry which is preliminary data.</text>
</comment>
<dbReference type="InterPro" id="IPR003497">
    <property type="entry name" value="BRO_N_domain"/>
</dbReference>
<dbReference type="Proteomes" id="UP000246635">
    <property type="component" value="Unassembled WGS sequence"/>
</dbReference>
<dbReference type="PROSITE" id="PS51750">
    <property type="entry name" value="BRO_N"/>
    <property type="match status" value="1"/>
</dbReference>
<dbReference type="SMART" id="SM01040">
    <property type="entry name" value="Bro-N"/>
    <property type="match status" value="1"/>
</dbReference>
<accession>A0A2V2YEW9</accession>
<protein>
    <submittedName>
        <fullName evidence="2">BRO family protein</fullName>
    </submittedName>
</protein>
<keyword evidence="3" id="KW-1185">Reference proteome</keyword>
<feature type="domain" description="Bro-N" evidence="1">
    <location>
        <begin position="1"/>
        <end position="114"/>
    </location>
</feature>
<gene>
    <name evidence="2" type="ORF">DFQ01_14440</name>
</gene>
<reference evidence="2 3" key="1">
    <citation type="submission" date="2018-05" db="EMBL/GenBank/DDBJ databases">
        <title>Genomic Encyclopedia of Type Strains, Phase III (KMG-III): the genomes of soil and plant-associated and newly described type strains.</title>
        <authorList>
            <person name="Whitman W."/>
        </authorList>
    </citation>
    <scope>NUCLEOTIDE SEQUENCE [LARGE SCALE GENOMIC DNA]</scope>
    <source>
        <strain evidence="2 3">CECT 5696</strain>
    </source>
</reference>